<dbReference type="EMBL" id="CP117449">
    <property type="protein sequence ID" value="WLH14473.1"/>
    <property type="molecule type" value="Genomic_DNA"/>
</dbReference>
<keyword evidence="2" id="KW-1185">Reference proteome</keyword>
<accession>A0ABY9GH06</accession>
<sequence length="70" mass="8190">MSVSPARTRPAMASQRLDLPSRCDICGKARSTRKHQACSRIRQKRKTLEWAAFMAEREAIRQNQTRRYAR</sequence>
<evidence type="ECO:0008006" key="3">
    <source>
        <dbReference type="Google" id="ProtNLM"/>
    </source>
</evidence>
<proteinExistence type="predicted"/>
<name>A0ABY9GH06_9PSED</name>
<organism evidence="1 2">
    <name type="scientific">Pseudomonas hefeiensis</name>
    <dbReference type="NCBI Taxonomy" id="2738125"/>
    <lineage>
        <taxon>Bacteria</taxon>
        <taxon>Pseudomonadati</taxon>
        <taxon>Pseudomonadota</taxon>
        <taxon>Gammaproteobacteria</taxon>
        <taxon>Pseudomonadales</taxon>
        <taxon>Pseudomonadaceae</taxon>
        <taxon>Pseudomonas</taxon>
    </lineage>
</organism>
<gene>
    <name evidence="1" type="ORF">PSH57_09235</name>
</gene>
<evidence type="ECO:0000313" key="2">
    <source>
        <dbReference type="Proteomes" id="UP001230339"/>
    </source>
</evidence>
<evidence type="ECO:0000313" key="1">
    <source>
        <dbReference type="EMBL" id="WLH14473.1"/>
    </source>
</evidence>
<reference evidence="1 2" key="1">
    <citation type="submission" date="2023-02" db="EMBL/GenBank/DDBJ databases">
        <title>Evolution of Hrp T3SS in non-pathogenic Pseudomonas fluorescens.</title>
        <authorList>
            <person name="Liao K."/>
            <person name="Wei H."/>
            <person name="Gu Y."/>
        </authorList>
    </citation>
    <scope>NUCLEOTIDE SEQUENCE [LARGE SCALE GENOMIC DNA]</scope>
    <source>
        <strain evidence="1 2">FP205</strain>
    </source>
</reference>
<protein>
    <recommendedName>
        <fullName evidence="3">Phage protein</fullName>
    </recommendedName>
</protein>
<dbReference type="Proteomes" id="UP001230339">
    <property type="component" value="Chromosome"/>
</dbReference>